<comment type="caution">
    <text evidence="1">The sequence shown here is derived from an EMBL/GenBank/DDBJ whole genome shotgun (WGS) entry which is preliminary data.</text>
</comment>
<protein>
    <submittedName>
        <fullName evidence="1">Uncharacterized protein</fullName>
    </submittedName>
</protein>
<dbReference type="InterPro" id="IPR022555">
    <property type="entry name" value="DUF2577"/>
</dbReference>
<dbReference type="STRING" id="1714016.BA724_03085"/>
<accession>A0A1E7DRU7</accession>
<evidence type="ECO:0000313" key="2">
    <source>
        <dbReference type="Proteomes" id="UP000095658"/>
    </source>
</evidence>
<name>A0A1E7DRU7_9BACI</name>
<dbReference type="Pfam" id="PF10844">
    <property type="entry name" value="DUF2577"/>
    <property type="match status" value="1"/>
</dbReference>
<sequence>MLHKILLAAQENGEANRPVRLIPADVESPAPNLKIRLMNDDRQIYPAENFIIPETLSKHTKQVLINGAASTITFNNELQAGDELMVAAVQGLDSTKYFILDRVNQWE</sequence>
<dbReference type="RefSeq" id="WP_069937800.1">
    <property type="nucleotide sequence ID" value="NZ_MAMP01000012.1"/>
</dbReference>
<gene>
    <name evidence="1" type="ORF">BA724_03085</name>
</gene>
<reference evidence="1 2" key="1">
    <citation type="submission" date="2016-06" db="EMBL/GenBank/DDBJ databases">
        <title>Domibacillus iocasae genome sequencing.</title>
        <authorList>
            <person name="Verma A."/>
            <person name="Pal Y."/>
            <person name="Ojha A.K."/>
            <person name="Krishnamurthi S."/>
        </authorList>
    </citation>
    <scope>NUCLEOTIDE SEQUENCE [LARGE SCALE GENOMIC DNA]</scope>
    <source>
        <strain evidence="1 2">DSM 29979</strain>
    </source>
</reference>
<dbReference type="Proteomes" id="UP000095658">
    <property type="component" value="Unassembled WGS sequence"/>
</dbReference>
<dbReference type="EMBL" id="MAMP01000012">
    <property type="protein sequence ID" value="OES45803.1"/>
    <property type="molecule type" value="Genomic_DNA"/>
</dbReference>
<organism evidence="1 2">
    <name type="scientific">Domibacillus iocasae</name>
    <dbReference type="NCBI Taxonomy" id="1714016"/>
    <lineage>
        <taxon>Bacteria</taxon>
        <taxon>Bacillati</taxon>
        <taxon>Bacillota</taxon>
        <taxon>Bacilli</taxon>
        <taxon>Bacillales</taxon>
        <taxon>Bacillaceae</taxon>
        <taxon>Domibacillus</taxon>
    </lineage>
</organism>
<evidence type="ECO:0000313" key="1">
    <source>
        <dbReference type="EMBL" id="OES45803.1"/>
    </source>
</evidence>
<dbReference type="OrthoDB" id="2968863at2"/>
<proteinExistence type="predicted"/>
<dbReference type="AlphaFoldDB" id="A0A1E7DRU7"/>
<keyword evidence="2" id="KW-1185">Reference proteome</keyword>